<evidence type="ECO:0000313" key="2">
    <source>
        <dbReference type="EMBL" id="MBS7525739.1"/>
    </source>
</evidence>
<dbReference type="Pfam" id="PF00085">
    <property type="entry name" value="Thioredoxin"/>
    <property type="match status" value="1"/>
</dbReference>
<name>A0ABS5PMW5_9FIRM</name>
<dbReference type="InterPro" id="IPR013766">
    <property type="entry name" value="Thioredoxin_domain"/>
</dbReference>
<proteinExistence type="predicted"/>
<evidence type="ECO:0000259" key="1">
    <source>
        <dbReference type="PROSITE" id="PS51352"/>
    </source>
</evidence>
<reference evidence="2 3" key="1">
    <citation type="submission" date="2021-05" db="EMBL/GenBank/DDBJ databases">
        <title>Fusibacter ferrireducens sp. nov., an anaerobic, sulfur- and Fe-reducing bacterium isolated from the mangrove sediment.</title>
        <authorList>
            <person name="Qiu D."/>
        </authorList>
    </citation>
    <scope>NUCLEOTIDE SEQUENCE [LARGE SCALE GENOMIC DNA]</scope>
    <source>
        <strain evidence="2 3">DSM 12116</strain>
    </source>
</reference>
<sequence>MNEIKTLESFKSILANKPLVVALVSDIGCNVCLAITPELETLSKHYHNAHFVMVDTADIPEIIGDQLVFVYPTLIVFADGKETMRFERVFSMLDVEAHIERMTELIFA</sequence>
<accession>A0ABS5PMW5</accession>
<organism evidence="2 3">
    <name type="scientific">Fusibacter paucivorans</name>
    <dbReference type="NCBI Taxonomy" id="76009"/>
    <lineage>
        <taxon>Bacteria</taxon>
        <taxon>Bacillati</taxon>
        <taxon>Bacillota</taxon>
        <taxon>Clostridia</taxon>
        <taxon>Eubacteriales</taxon>
        <taxon>Eubacteriales Family XII. Incertae Sedis</taxon>
        <taxon>Fusibacter</taxon>
    </lineage>
</organism>
<dbReference type="PROSITE" id="PS51352">
    <property type="entry name" value="THIOREDOXIN_2"/>
    <property type="match status" value="1"/>
</dbReference>
<dbReference type="RefSeq" id="WP_213235523.1">
    <property type="nucleotide sequence ID" value="NZ_JAHBCL010000004.1"/>
</dbReference>
<comment type="caution">
    <text evidence="2">The sequence shown here is derived from an EMBL/GenBank/DDBJ whole genome shotgun (WGS) entry which is preliminary data.</text>
</comment>
<keyword evidence="3" id="KW-1185">Reference proteome</keyword>
<evidence type="ECO:0000313" key="3">
    <source>
        <dbReference type="Proteomes" id="UP000746471"/>
    </source>
</evidence>
<dbReference type="InterPro" id="IPR036249">
    <property type="entry name" value="Thioredoxin-like_sf"/>
</dbReference>
<dbReference type="SUPFAM" id="SSF52833">
    <property type="entry name" value="Thioredoxin-like"/>
    <property type="match status" value="1"/>
</dbReference>
<dbReference type="Proteomes" id="UP000746471">
    <property type="component" value="Unassembled WGS sequence"/>
</dbReference>
<gene>
    <name evidence="2" type="ORF">KHM83_03505</name>
</gene>
<dbReference type="EMBL" id="JAHBCL010000004">
    <property type="protein sequence ID" value="MBS7525739.1"/>
    <property type="molecule type" value="Genomic_DNA"/>
</dbReference>
<dbReference type="CDD" id="cd02947">
    <property type="entry name" value="TRX_family"/>
    <property type="match status" value="1"/>
</dbReference>
<dbReference type="Gene3D" id="3.40.30.10">
    <property type="entry name" value="Glutaredoxin"/>
    <property type="match status" value="1"/>
</dbReference>
<feature type="domain" description="Thioredoxin" evidence="1">
    <location>
        <begin position="1"/>
        <end position="104"/>
    </location>
</feature>
<protein>
    <submittedName>
        <fullName evidence="2">Thioredoxin family protein</fullName>
    </submittedName>
</protein>